<name>A0A3M3NEJ0_9PSED</name>
<dbReference type="AlphaFoldDB" id="A0A3M3NEJ0"/>
<proteinExistence type="predicted"/>
<protein>
    <submittedName>
        <fullName evidence="1">Uncharacterized protein</fullName>
    </submittedName>
</protein>
<accession>A0A3M3NEJ0</accession>
<organism evidence="1 2">
    <name type="scientific">Pseudomonas syringae pv. apii</name>
    <dbReference type="NCBI Taxonomy" id="81036"/>
    <lineage>
        <taxon>Bacteria</taxon>
        <taxon>Pseudomonadati</taxon>
        <taxon>Pseudomonadota</taxon>
        <taxon>Gammaproteobacteria</taxon>
        <taxon>Pseudomonadales</taxon>
        <taxon>Pseudomonadaceae</taxon>
        <taxon>Pseudomonas</taxon>
    </lineage>
</organism>
<sequence length="45" mass="5088">MWGSWSAYIQLTFQSLMTIVRGSASHAVLDALRPILSARRSENHE</sequence>
<comment type="caution">
    <text evidence="1">The sequence shown here is derived from an EMBL/GenBank/DDBJ whole genome shotgun (WGS) entry which is preliminary data.</text>
</comment>
<evidence type="ECO:0000313" key="2">
    <source>
        <dbReference type="Proteomes" id="UP000278062"/>
    </source>
</evidence>
<reference evidence="1 2" key="1">
    <citation type="submission" date="2018-08" db="EMBL/GenBank/DDBJ databases">
        <title>Recombination of ecologically and evolutionarily significant loci maintains genetic cohesion in the Pseudomonas syringae species complex.</title>
        <authorList>
            <person name="Dillon M."/>
            <person name="Thakur S."/>
            <person name="Almeida R.N.D."/>
            <person name="Weir B.S."/>
            <person name="Guttman D.S."/>
        </authorList>
    </citation>
    <scope>NUCLEOTIDE SEQUENCE [LARGE SCALE GENOMIC DNA]</scope>
    <source>
        <strain evidence="1 2">1089_5</strain>
    </source>
</reference>
<dbReference type="Proteomes" id="UP000278062">
    <property type="component" value="Unassembled WGS sequence"/>
</dbReference>
<dbReference type="EMBL" id="RBPL01000099">
    <property type="protein sequence ID" value="RMN93523.1"/>
    <property type="molecule type" value="Genomic_DNA"/>
</dbReference>
<gene>
    <name evidence="1" type="ORF">ALQ49_102091</name>
</gene>
<evidence type="ECO:0000313" key="1">
    <source>
        <dbReference type="EMBL" id="RMN93523.1"/>
    </source>
</evidence>